<reference evidence="2 3" key="1">
    <citation type="journal article" date="2016" name="Genome Announc.">
        <title>Draft Genome Sequence of Planomonospora sphaerica JCM9374, a Rare Actinomycete.</title>
        <authorList>
            <person name="Dohra H."/>
            <person name="Suzuki T."/>
            <person name="Inoue Y."/>
            <person name="Kodani S."/>
        </authorList>
    </citation>
    <scope>NUCLEOTIDE SEQUENCE [LARGE SCALE GENOMIC DNA]</scope>
    <source>
        <strain evidence="2 3">JCM 9374</strain>
    </source>
</reference>
<dbReference type="RefSeq" id="WP_068901427.1">
    <property type="nucleotide sequence ID" value="NZ_BDCX01000014.1"/>
</dbReference>
<evidence type="ECO:0000313" key="2">
    <source>
        <dbReference type="EMBL" id="GAT69773.1"/>
    </source>
</evidence>
<dbReference type="Proteomes" id="UP000077701">
    <property type="component" value="Unassembled WGS sequence"/>
</dbReference>
<proteinExistence type="predicted"/>
<evidence type="ECO:0000313" key="3">
    <source>
        <dbReference type="Proteomes" id="UP000077701"/>
    </source>
</evidence>
<feature type="region of interest" description="Disordered" evidence="1">
    <location>
        <begin position="78"/>
        <end position="99"/>
    </location>
</feature>
<dbReference type="OrthoDB" id="3543428at2"/>
<dbReference type="AlphaFoldDB" id="A0A161MDM9"/>
<accession>A0A161MDM9</accession>
<comment type="caution">
    <text evidence="2">The sequence shown here is derived from an EMBL/GenBank/DDBJ whole genome shotgun (WGS) entry which is preliminary data.</text>
</comment>
<dbReference type="EMBL" id="BDCX01000014">
    <property type="protein sequence ID" value="GAT69773.1"/>
    <property type="molecule type" value="Genomic_DNA"/>
</dbReference>
<organism evidence="2 3">
    <name type="scientific">Planomonospora sphaerica</name>
    <dbReference type="NCBI Taxonomy" id="161355"/>
    <lineage>
        <taxon>Bacteria</taxon>
        <taxon>Bacillati</taxon>
        <taxon>Actinomycetota</taxon>
        <taxon>Actinomycetes</taxon>
        <taxon>Streptosporangiales</taxon>
        <taxon>Streptosporangiaceae</taxon>
        <taxon>Planomonospora</taxon>
    </lineage>
</organism>
<evidence type="ECO:0000256" key="1">
    <source>
        <dbReference type="SAM" id="MobiDB-lite"/>
    </source>
</evidence>
<sequence length="99" mass="10275">MKINLMSAQPGLTSACPGTTLPVFGGQAILADAAVVPMRRDKSVIFQVQVSREAALFAIPATGVPAAPAAEAGDYAQQTEHTGNGGLRGPQPWRHPQVI</sequence>
<gene>
    <name evidence="2" type="ORF">PS9374_05450</name>
</gene>
<reference evidence="3" key="2">
    <citation type="submission" date="2016-04" db="EMBL/GenBank/DDBJ databases">
        <title>Planomonospora sphaerica JCM9374 whole genome shotgun sequence.</title>
        <authorList>
            <person name="Suzuki T."/>
            <person name="Dohra H."/>
            <person name="Kodani S."/>
        </authorList>
    </citation>
    <scope>NUCLEOTIDE SEQUENCE [LARGE SCALE GENOMIC DNA]</scope>
    <source>
        <strain evidence="3">JCM 9374</strain>
    </source>
</reference>
<protein>
    <submittedName>
        <fullName evidence="2">Uncharacterized protein</fullName>
    </submittedName>
</protein>
<name>A0A161MDM9_9ACTN</name>
<dbReference type="STRING" id="161355.PS9374_05450"/>
<dbReference type="PROSITE" id="PS51257">
    <property type="entry name" value="PROKAR_LIPOPROTEIN"/>
    <property type="match status" value="1"/>
</dbReference>
<keyword evidence="3" id="KW-1185">Reference proteome</keyword>